<protein>
    <submittedName>
        <fullName evidence="2">Uncharacterized protein</fullName>
    </submittedName>
</protein>
<organism evidence="2 3">
    <name type="scientific">Polaribacter pacificus</name>
    <dbReference type="NCBI Taxonomy" id="1775173"/>
    <lineage>
        <taxon>Bacteria</taxon>
        <taxon>Pseudomonadati</taxon>
        <taxon>Bacteroidota</taxon>
        <taxon>Flavobacteriia</taxon>
        <taxon>Flavobacteriales</taxon>
        <taxon>Flavobacteriaceae</taxon>
    </lineage>
</organism>
<keyword evidence="1" id="KW-0812">Transmembrane</keyword>
<dbReference type="RefSeq" id="WP_188598634.1">
    <property type="nucleotide sequence ID" value="NZ_BMJW01000002.1"/>
</dbReference>
<accession>A0A917MDR8</accession>
<dbReference type="AlphaFoldDB" id="A0A917MDR8"/>
<dbReference type="Proteomes" id="UP000633278">
    <property type="component" value="Unassembled WGS sequence"/>
</dbReference>
<reference evidence="2" key="2">
    <citation type="submission" date="2020-09" db="EMBL/GenBank/DDBJ databases">
        <authorList>
            <person name="Sun Q."/>
            <person name="Zhou Y."/>
        </authorList>
    </citation>
    <scope>NUCLEOTIDE SEQUENCE</scope>
    <source>
        <strain evidence="2">CGMCC 1.15763</strain>
    </source>
</reference>
<keyword evidence="3" id="KW-1185">Reference proteome</keyword>
<name>A0A917MDR8_9FLAO</name>
<comment type="caution">
    <text evidence="2">The sequence shown here is derived from an EMBL/GenBank/DDBJ whole genome shotgun (WGS) entry which is preliminary data.</text>
</comment>
<reference evidence="2" key="1">
    <citation type="journal article" date="2014" name="Int. J. Syst. Evol. Microbiol.">
        <title>Complete genome sequence of Corynebacterium casei LMG S-19264T (=DSM 44701T), isolated from a smear-ripened cheese.</title>
        <authorList>
            <consortium name="US DOE Joint Genome Institute (JGI-PGF)"/>
            <person name="Walter F."/>
            <person name="Albersmeier A."/>
            <person name="Kalinowski J."/>
            <person name="Ruckert C."/>
        </authorList>
    </citation>
    <scope>NUCLEOTIDE SEQUENCE</scope>
    <source>
        <strain evidence="2">CGMCC 1.15763</strain>
    </source>
</reference>
<gene>
    <name evidence="2" type="ORF">GCM10011416_14290</name>
</gene>
<keyword evidence="1" id="KW-0472">Membrane</keyword>
<evidence type="ECO:0000313" key="2">
    <source>
        <dbReference type="EMBL" id="GGG97431.1"/>
    </source>
</evidence>
<evidence type="ECO:0000313" key="3">
    <source>
        <dbReference type="Proteomes" id="UP000633278"/>
    </source>
</evidence>
<keyword evidence="1" id="KW-1133">Transmembrane helix</keyword>
<sequence>MKKYLGYFSLLIFVSLVVFRIYSNIIIKQELTGHLKRAADANSIELASNELKTALDYIEKNNLTNGYTSIIYKTPDEDLGFWYSNLKASKLELEKIKNSTSLEKTNVLLKLRETLLDQGEKGSRITYPKGISIFPNNKLIAILFLISLIFIPIFFNELMKYEKEEKRKKKEKKKAKISKTEI</sequence>
<feature type="transmembrane region" description="Helical" evidence="1">
    <location>
        <begin position="139"/>
        <end position="159"/>
    </location>
</feature>
<proteinExistence type="predicted"/>
<dbReference type="EMBL" id="BMJW01000002">
    <property type="protein sequence ID" value="GGG97431.1"/>
    <property type="molecule type" value="Genomic_DNA"/>
</dbReference>
<evidence type="ECO:0000256" key="1">
    <source>
        <dbReference type="SAM" id="Phobius"/>
    </source>
</evidence>